<evidence type="ECO:0000313" key="2">
    <source>
        <dbReference type="EMBL" id="KAJ1081374.1"/>
    </source>
</evidence>
<gene>
    <name evidence="2" type="ORF">NDU88_001556</name>
</gene>
<accession>A0AAV7KSZ2</accession>
<reference evidence="2" key="1">
    <citation type="journal article" date="2022" name="bioRxiv">
        <title>Sequencing and chromosome-scale assembly of the giantPleurodeles waltlgenome.</title>
        <authorList>
            <person name="Brown T."/>
            <person name="Elewa A."/>
            <person name="Iarovenko S."/>
            <person name="Subramanian E."/>
            <person name="Araus A.J."/>
            <person name="Petzold A."/>
            <person name="Susuki M."/>
            <person name="Suzuki K.-i.T."/>
            <person name="Hayashi T."/>
            <person name="Toyoda A."/>
            <person name="Oliveira C."/>
            <person name="Osipova E."/>
            <person name="Leigh N.D."/>
            <person name="Simon A."/>
            <person name="Yun M.H."/>
        </authorList>
    </citation>
    <scope>NUCLEOTIDE SEQUENCE</scope>
    <source>
        <strain evidence="2">20211129_DDA</strain>
        <tissue evidence="2">Liver</tissue>
    </source>
</reference>
<protein>
    <recommendedName>
        <fullName evidence="4">GAGE domain-containing protein</fullName>
    </recommendedName>
</protein>
<evidence type="ECO:0000256" key="1">
    <source>
        <dbReference type="SAM" id="MobiDB-lite"/>
    </source>
</evidence>
<evidence type="ECO:0000313" key="3">
    <source>
        <dbReference type="Proteomes" id="UP001066276"/>
    </source>
</evidence>
<sequence length="66" mass="7612">MKMPIPEAPVVRERQPEQVCRAVGDQAEPELALDQVSQIQNQTPEKERVLEESEWKIGPEDKNEEK</sequence>
<feature type="region of interest" description="Disordered" evidence="1">
    <location>
        <begin position="31"/>
        <end position="66"/>
    </location>
</feature>
<name>A0AAV7KSZ2_PLEWA</name>
<keyword evidence="3" id="KW-1185">Reference proteome</keyword>
<evidence type="ECO:0008006" key="4">
    <source>
        <dbReference type="Google" id="ProtNLM"/>
    </source>
</evidence>
<feature type="compositionally biased region" description="Basic and acidic residues" evidence="1">
    <location>
        <begin position="44"/>
        <end position="66"/>
    </location>
</feature>
<dbReference type="AlphaFoldDB" id="A0AAV7KSZ2"/>
<dbReference type="EMBL" id="JANPWB010000016">
    <property type="protein sequence ID" value="KAJ1081374.1"/>
    <property type="molecule type" value="Genomic_DNA"/>
</dbReference>
<dbReference type="Proteomes" id="UP001066276">
    <property type="component" value="Chromosome 12"/>
</dbReference>
<proteinExistence type="predicted"/>
<organism evidence="2 3">
    <name type="scientific">Pleurodeles waltl</name>
    <name type="common">Iberian ribbed newt</name>
    <dbReference type="NCBI Taxonomy" id="8319"/>
    <lineage>
        <taxon>Eukaryota</taxon>
        <taxon>Metazoa</taxon>
        <taxon>Chordata</taxon>
        <taxon>Craniata</taxon>
        <taxon>Vertebrata</taxon>
        <taxon>Euteleostomi</taxon>
        <taxon>Amphibia</taxon>
        <taxon>Batrachia</taxon>
        <taxon>Caudata</taxon>
        <taxon>Salamandroidea</taxon>
        <taxon>Salamandridae</taxon>
        <taxon>Pleurodelinae</taxon>
        <taxon>Pleurodeles</taxon>
    </lineage>
</organism>
<comment type="caution">
    <text evidence="2">The sequence shown here is derived from an EMBL/GenBank/DDBJ whole genome shotgun (WGS) entry which is preliminary data.</text>
</comment>